<dbReference type="EMBL" id="PEBQ01000001">
    <property type="protein sequence ID" value="PHY95593.1"/>
    <property type="molecule type" value="Genomic_DNA"/>
</dbReference>
<keyword evidence="2" id="KW-1185">Reference proteome</keyword>
<dbReference type="OrthoDB" id="9959068at2"/>
<organism evidence="1 2">
    <name type="scientific">Acetobacter pomorum</name>
    <dbReference type="NCBI Taxonomy" id="65959"/>
    <lineage>
        <taxon>Bacteria</taxon>
        <taxon>Pseudomonadati</taxon>
        <taxon>Pseudomonadota</taxon>
        <taxon>Alphaproteobacteria</taxon>
        <taxon>Acetobacterales</taxon>
        <taxon>Acetobacteraceae</taxon>
        <taxon>Acetobacter</taxon>
    </lineage>
</organism>
<comment type="caution">
    <text evidence="1">The sequence shown here is derived from an EMBL/GenBank/DDBJ whole genome shotgun (WGS) entry which is preliminary data.</text>
</comment>
<evidence type="ECO:0000313" key="2">
    <source>
        <dbReference type="Proteomes" id="UP000228751"/>
    </source>
</evidence>
<dbReference type="Proteomes" id="UP000228751">
    <property type="component" value="Unassembled WGS sequence"/>
</dbReference>
<accession>A0A2G4RG88</accession>
<dbReference type="AlphaFoldDB" id="A0A2G4RG88"/>
<proteinExistence type="predicted"/>
<dbReference type="RefSeq" id="WP_099539987.1">
    <property type="nucleotide sequence ID" value="NZ_PEBQ01000001.1"/>
</dbReference>
<gene>
    <name evidence="1" type="ORF">CSR02_00175</name>
</gene>
<sequence length="155" mass="17072">MRSLSRRDIFPAFGAAALAGIAAAGLAKPETLTAAPVAKPEGYSPIIAARNTYQKARALIETMNVSEPPEAIPGHPDYPAWQKKQDALCKTMWDAVTFLSREPSKTWFDIKAKSEVANLEFPEYCQSFVMEEDADEVRLAISLINDVTRLSQDLV</sequence>
<dbReference type="InterPro" id="IPR006311">
    <property type="entry name" value="TAT_signal"/>
</dbReference>
<reference evidence="1 2" key="1">
    <citation type="submission" date="2017-10" db="EMBL/GenBank/DDBJ databases">
        <title>Genomic analysis of the genus Acetobacter.</title>
        <authorList>
            <person name="Kim K.H."/>
            <person name="Chun B.H."/>
            <person name="Son A.R."/>
            <person name="Jeon C.O."/>
        </authorList>
    </citation>
    <scope>NUCLEOTIDE SEQUENCE [LARGE SCALE GENOMIC DNA]</scope>
    <source>
        <strain evidence="1 2">LHT 2458</strain>
    </source>
</reference>
<dbReference type="PROSITE" id="PS51318">
    <property type="entry name" value="TAT"/>
    <property type="match status" value="1"/>
</dbReference>
<evidence type="ECO:0000313" key="1">
    <source>
        <dbReference type="EMBL" id="PHY95593.1"/>
    </source>
</evidence>
<protein>
    <submittedName>
        <fullName evidence="1">Uncharacterized protein</fullName>
    </submittedName>
</protein>
<name>A0A2G4RG88_9PROT</name>